<accession>A0A7W9C832</accession>
<dbReference type="Proteomes" id="UP000527324">
    <property type="component" value="Unassembled WGS sequence"/>
</dbReference>
<evidence type="ECO:0008006" key="3">
    <source>
        <dbReference type="Google" id="ProtNLM"/>
    </source>
</evidence>
<sequence>MSVLDAGPMTPDKLKAGSSSTAFGGGEIDNISLFPLPAAPGSAPVADWSWVSLWQGYFSDIGELLPSSPSVIPVSDPHFYNYQLETFLGQHGPTNRTITAPMYVRIAMRDDYYLISYFGFFAYNGGLGPQTSYASRPLGSGSGFGAHIGDWIRLTAKVKINQDKVSLLYVDYEAHGDPNIVTSSNFSDLTLDQVPRLNGYAAWHSHELYTTAGVHMRTETGFTANDYTDDVGPVWDTAPNLTFISDDGPAWVFYNGLWGANITVSGFIQNYLKNGPQGPAFHWYWTSETKDGQSPIVQWRDNQAPQLPPTTGVNWSLSPGTYVYPRTPITASWAAVPQATSYVLNLYRNDACILTTTVSGTQFTYNITGPDMYFSLTLEVIAMGLNTQPGVPCRSSSFYCGNSTG</sequence>
<dbReference type="PANTHER" id="PTHR48174:SF5">
    <property type="entry name" value="VACUOLAR PROTEIN SORTING-ASSOCIATED PROTEIN 62"/>
    <property type="match status" value="1"/>
</dbReference>
<proteinExistence type="predicted"/>
<gene>
    <name evidence="1" type="ORF">GGQ93_002320</name>
</gene>
<dbReference type="PANTHER" id="PTHR48174">
    <property type="entry name" value="DUF946 FAMILY PROTEIN"/>
    <property type="match status" value="1"/>
</dbReference>
<comment type="caution">
    <text evidence="1">The sequence shown here is derived from an EMBL/GenBank/DDBJ whole genome shotgun (WGS) entry which is preliminary data.</text>
</comment>
<name>A0A7W9C832_9CAUL</name>
<protein>
    <recommendedName>
        <fullName evidence="3">DUF946 domain-containing protein</fullName>
    </recommendedName>
</protein>
<dbReference type="RefSeq" id="WP_152950545.1">
    <property type="nucleotide sequence ID" value="NZ_CAJFZS010000001.1"/>
</dbReference>
<dbReference type="AlphaFoldDB" id="A0A7W9C832"/>
<organism evidence="1 2">
    <name type="scientific">Brevundimonas aurantiaca</name>
    <dbReference type="NCBI Taxonomy" id="74316"/>
    <lineage>
        <taxon>Bacteria</taxon>
        <taxon>Pseudomonadati</taxon>
        <taxon>Pseudomonadota</taxon>
        <taxon>Alphaproteobacteria</taxon>
        <taxon>Caulobacterales</taxon>
        <taxon>Caulobacteraceae</taxon>
        <taxon>Brevundimonas</taxon>
    </lineage>
</organism>
<keyword evidence="2" id="KW-1185">Reference proteome</keyword>
<reference evidence="1 2" key="1">
    <citation type="submission" date="2020-08" db="EMBL/GenBank/DDBJ databases">
        <title>Genomic Encyclopedia of Type Strains, Phase IV (KMG-IV): sequencing the most valuable type-strain genomes for metagenomic binning, comparative biology and taxonomic classification.</title>
        <authorList>
            <person name="Goeker M."/>
        </authorList>
    </citation>
    <scope>NUCLEOTIDE SEQUENCE [LARGE SCALE GENOMIC DNA]</scope>
    <source>
        <strain evidence="1 2">DSM 4731</strain>
    </source>
</reference>
<dbReference type="EMBL" id="JACHOQ010000005">
    <property type="protein sequence ID" value="MBB5740601.1"/>
    <property type="molecule type" value="Genomic_DNA"/>
</dbReference>
<evidence type="ECO:0000313" key="1">
    <source>
        <dbReference type="EMBL" id="MBB5740601.1"/>
    </source>
</evidence>
<evidence type="ECO:0000313" key="2">
    <source>
        <dbReference type="Proteomes" id="UP000527324"/>
    </source>
</evidence>